<comment type="caution">
    <text evidence="1">The sequence shown here is derived from an EMBL/GenBank/DDBJ whole genome shotgun (WGS) entry which is preliminary data.</text>
</comment>
<organism evidence="1">
    <name type="scientific">bioreactor metagenome</name>
    <dbReference type="NCBI Taxonomy" id="1076179"/>
    <lineage>
        <taxon>unclassified sequences</taxon>
        <taxon>metagenomes</taxon>
        <taxon>ecological metagenomes</taxon>
    </lineage>
</organism>
<reference evidence="1" key="1">
    <citation type="submission" date="2019-08" db="EMBL/GenBank/DDBJ databases">
        <authorList>
            <person name="Kucharzyk K."/>
            <person name="Murdoch R.W."/>
            <person name="Higgins S."/>
            <person name="Loffler F."/>
        </authorList>
    </citation>
    <scope>NUCLEOTIDE SEQUENCE</scope>
</reference>
<accession>A0A644YMN9</accession>
<dbReference type="NCBIfam" id="NF041200">
    <property type="entry name" value="mob_BfmA_Nterm"/>
    <property type="match status" value="1"/>
</dbReference>
<gene>
    <name evidence="1" type="ORF">SDC9_76307</name>
</gene>
<dbReference type="AlphaFoldDB" id="A0A644YMN9"/>
<evidence type="ECO:0008006" key="2">
    <source>
        <dbReference type="Google" id="ProtNLM"/>
    </source>
</evidence>
<name>A0A644YMN9_9ZZZZ</name>
<dbReference type="InterPro" id="IPR048012">
    <property type="entry name" value="BfmA-like_N"/>
</dbReference>
<sequence>MERNKNKTALTTIGIDHSTNRLIDKLCKRYNLKKGEIVKLAFEYMDKACINPSEPPESVKTELAKINKRQDDLIRFIRHFEEKELNPMIRATHSIATKFELVAKTLSEKLDSETESSKNILIQVLKKLDEHFGRQAEVINNQAGVLDGNTQSVERLSKSLQQSQERNTKKLLNLIALYSELATCGVMDGKRRENLKAEIINLINEQ</sequence>
<proteinExistence type="predicted"/>
<evidence type="ECO:0000313" key="1">
    <source>
        <dbReference type="EMBL" id="MPM29766.1"/>
    </source>
</evidence>
<protein>
    <recommendedName>
        <fullName evidence="2">Clindamycin resistance transfer factor BtgA</fullName>
    </recommendedName>
</protein>
<dbReference type="EMBL" id="VSSQ01005601">
    <property type="protein sequence ID" value="MPM29766.1"/>
    <property type="molecule type" value="Genomic_DNA"/>
</dbReference>